<gene>
    <name evidence="1" type="ordered locus">BN4_11069</name>
</gene>
<keyword evidence="2" id="KW-1185">Reference proteome</keyword>
<dbReference type="EMBL" id="FO203427">
    <property type="protein sequence ID" value="CCH48306.1"/>
    <property type="molecule type" value="Genomic_DNA"/>
</dbReference>
<reference evidence="1 2" key="1">
    <citation type="journal article" date="2013" name="PLoS ONE">
        <title>The first genomic and proteomic characterization of a deep-sea sulfate reducer: insights into the piezophilic lifestyle of Desulfovibrio piezophilus.</title>
        <authorList>
            <person name="Pradel N."/>
            <person name="Ji B."/>
            <person name="Gimenez G."/>
            <person name="Talla E."/>
            <person name="Lenoble P."/>
            <person name="Garel M."/>
            <person name="Tamburini C."/>
            <person name="Fourquet P."/>
            <person name="Lebrun R."/>
            <person name="Bertin P."/>
            <person name="Denis Y."/>
            <person name="Pophillat M."/>
            <person name="Barbe V."/>
            <person name="Ollivier B."/>
            <person name="Dolla A."/>
        </authorList>
    </citation>
    <scope>NUCLEOTIDE SEQUENCE [LARGE SCALE GENOMIC DNA]</scope>
    <source>
        <strain evidence="2">DSM 10523 / SB164P1</strain>
    </source>
</reference>
<dbReference type="Pfam" id="PF11287">
    <property type="entry name" value="DUF3088"/>
    <property type="match status" value="1"/>
</dbReference>
<dbReference type="RefSeq" id="WP_015414356.1">
    <property type="nucleotide sequence ID" value="NC_020409.1"/>
</dbReference>
<accession>M1WJQ5</accession>
<reference evidence="2" key="2">
    <citation type="journal article" date="2013" name="Stand. Genomic Sci.">
        <title>Complete genome sequence of Desulfocapsa sulfexigens, a marine deltaproteobacterium specialized in disproportionating inorganic sulfur compounds.</title>
        <authorList>
            <person name="Finster K.W."/>
            <person name="Kjeldsen K.U."/>
            <person name="Kube M."/>
            <person name="Reinhardt R."/>
            <person name="Mussmann M."/>
            <person name="Amann R."/>
            <person name="Schreiber L."/>
        </authorList>
    </citation>
    <scope>NUCLEOTIDE SEQUENCE [LARGE SCALE GENOMIC DNA]</scope>
    <source>
        <strain evidence="2">DSM 10523 / SB164P1</strain>
    </source>
</reference>
<dbReference type="eggNOG" id="ENOG5031YUV">
    <property type="taxonomic scope" value="Bacteria"/>
</dbReference>
<sequence length="115" mass="12873">MKDILFLLRGDFTKDTIGPFYCPDCIALEGILSYFPELREKINVVYVDYDQPRKALVDVLGEENQSCPALVLANPAQAGGLGITVKKSQFRSFLDDQKDILHYLHQIHGTSRAAS</sequence>
<dbReference type="BioCyc" id="DPIE1322246:BN4_RS05395-MONOMER"/>
<dbReference type="SUPFAM" id="SSF52833">
    <property type="entry name" value="Thioredoxin-like"/>
    <property type="match status" value="1"/>
</dbReference>
<dbReference type="PATRIC" id="fig|879567.3.peg.1105"/>
<organism evidence="1 2">
    <name type="scientific">Pseudodesulfovibrio piezophilus (strain DSM 21447 / JCM 15486 / C1TLV30)</name>
    <name type="common">Desulfovibrio piezophilus</name>
    <dbReference type="NCBI Taxonomy" id="1322246"/>
    <lineage>
        <taxon>Bacteria</taxon>
        <taxon>Pseudomonadati</taxon>
        <taxon>Thermodesulfobacteriota</taxon>
        <taxon>Desulfovibrionia</taxon>
        <taxon>Desulfovibrionales</taxon>
        <taxon>Desulfovibrionaceae</taxon>
    </lineage>
</organism>
<protein>
    <recommendedName>
        <fullName evidence="3">DUF3088 domain-containing protein</fullName>
    </recommendedName>
</protein>
<dbReference type="AlphaFoldDB" id="M1WJQ5"/>
<dbReference type="KEGG" id="dpi:BN4_11069"/>
<dbReference type="STRING" id="1322246.BN4_11069"/>
<proteinExistence type="predicted"/>
<evidence type="ECO:0000313" key="1">
    <source>
        <dbReference type="EMBL" id="CCH48306.1"/>
    </source>
</evidence>
<dbReference type="InterPro" id="IPR036249">
    <property type="entry name" value="Thioredoxin-like_sf"/>
</dbReference>
<dbReference type="Proteomes" id="UP000011724">
    <property type="component" value="Chromosome"/>
</dbReference>
<evidence type="ECO:0000313" key="2">
    <source>
        <dbReference type="Proteomes" id="UP000011724"/>
    </source>
</evidence>
<dbReference type="InterPro" id="IPR021439">
    <property type="entry name" value="DUF3088"/>
</dbReference>
<evidence type="ECO:0008006" key="3">
    <source>
        <dbReference type="Google" id="ProtNLM"/>
    </source>
</evidence>
<dbReference type="HOGENOM" id="CLU_141697_0_0_7"/>
<dbReference type="OrthoDB" id="1356145at2"/>
<name>M1WJQ5_PSEP2</name>